<accession>A0A368YJ39</accession>
<dbReference type="EMBL" id="QPJM01000018">
    <property type="protein sequence ID" value="RCW79326.1"/>
    <property type="molecule type" value="Genomic_DNA"/>
</dbReference>
<protein>
    <submittedName>
        <fullName evidence="1">Uncharacterized protein</fullName>
    </submittedName>
</protein>
<organism evidence="1 2">
    <name type="scientific">Phyllobacterium bourgognense</name>
    <dbReference type="NCBI Taxonomy" id="314236"/>
    <lineage>
        <taxon>Bacteria</taxon>
        <taxon>Pseudomonadati</taxon>
        <taxon>Pseudomonadota</taxon>
        <taxon>Alphaproteobacteria</taxon>
        <taxon>Hyphomicrobiales</taxon>
        <taxon>Phyllobacteriaceae</taxon>
        <taxon>Phyllobacterium</taxon>
    </lineage>
</organism>
<keyword evidence="2" id="KW-1185">Reference proteome</keyword>
<evidence type="ECO:0000313" key="1">
    <source>
        <dbReference type="EMBL" id="RCW79326.1"/>
    </source>
</evidence>
<proteinExistence type="predicted"/>
<dbReference type="RefSeq" id="WP_114432161.1">
    <property type="nucleotide sequence ID" value="NZ_QPJM01000018.1"/>
</dbReference>
<comment type="caution">
    <text evidence="1">The sequence shown here is derived from an EMBL/GenBank/DDBJ whole genome shotgun (WGS) entry which is preliminary data.</text>
</comment>
<gene>
    <name evidence="1" type="ORF">C7476_11838</name>
</gene>
<dbReference type="Proteomes" id="UP000253324">
    <property type="component" value="Unassembled WGS sequence"/>
</dbReference>
<reference evidence="1 2" key="1">
    <citation type="submission" date="2018-07" db="EMBL/GenBank/DDBJ databases">
        <title>Genomic Encyclopedia of Type Strains, Phase III (KMG-III): the genomes of soil and plant-associated and newly described type strains.</title>
        <authorList>
            <person name="Whitman W."/>
        </authorList>
    </citation>
    <scope>NUCLEOTIDE SEQUENCE [LARGE SCALE GENOMIC DNA]</scope>
    <source>
        <strain evidence="1 2">31-25a</strain>
    </source>
</reference>
<sequence length="176" mass="19633">MGLTAFKQEFEGFAAELPTSPNLVARPLINDPNPMSDFNEALKLYQRQVSIWYSNLLISLEKLKSLFDKASEDETGNSTNFLIDEAIPQVTARLDQIAKSLQTNIDLVPTLAVSDLAKEIGKRGQAAMSVQLELIYDVKSKIDSVVEEYHPDNKPVGDVLKSIDDFDAWFDRIAAQ</sequence>
<dbReference type="AlphaFoldDB" id="A0A368YJ39"/>
<name>A0A368YJ39_9HYPH</name>
<evidence type="ECO:0000313" key="2">
    <source>
        <dbReference type="Proteomes" id="UP000253324"/>
    </source>
</evidence>